<proteinExistence type="predicted"/>
<dbReference type="GO" id="GO:0015833">
    <property type="term" value="P:peptide transport"/>
    <property type="evidence" value="ECO:0007669"/>
    <property type="project" value="TreeGrafter"/>
</dbReference>
<dbReference type="GO" id="GO:1904680">
    <property type="term" value="F:peptide transmembrane transporter activity"/>
    <property type="evidence" value="ECO:0007669"/>
    <property type="project" value="TreeGrafter"/>
</dbReference>
<gene>
    <name evidence="4" type="ORF">DS745_11820</name>
</gene>
<dbReference type="InterPro" id="IPR025370">
    <property type="entry name" value="SgrR_HTH_N"/>
</dbReference>
<dbReference type="SUPFAM" id="SSF53850">
    <property type="entry name" value="Periplasmic binding protein-like II"/>
    <property type="match status" value="1"/>
</dbReference>
<feature type="domain" description="Transcriptional regulator SgrR N-terminal HTH" evidence="3">
    <location>
        <begin position="17"/>
        <end position="99"/>
    </location>
</feature>
<sequence length="594" mass="69254">MNVLEHFVTLRLTFLTTQENEEVLTTIPYIADKLACTERNTNFIIKKMTENGWITWYPKKGRGKQSTLLFHLSLHEVSVMNVNRLILDNKIEEAYLFITTYKFPSEIKAVLLNLFQDHFGFTSTFKENKRQDVLRIPTDTKVFTLDPQKVAIVHEAHIVSQVFDTLICLDNKSGTFQPKIAMAWEQKHGIEWTFYLRKGILFHHGRKLTAEDVQFTFHRLMTDKTIPTSGLFDVIEKVEIIDEITIQFILKYENHLFLDLLSCFYSSIIPYDVNIELKSIGTGPFSIAKRDDCFLVLEANHNHFLGRPFLDQIEICYVPETISDSFLTKDQENNETKVFNELGSYFLIFNFNKVGIHHNLYFRKAIELVLNQSELVEQLGYPRGMVAKSFLVNKSELDADIISSNEKALDNLKLSNYNGETIEVATFESKEAIEDMNWLKSNCERIGISLTIHQIPLETIYNPSEMSKYDAFYCGETFDENQLLSLYLLFKSENSLLRFGLNQKLRNRIDALLKEVQSTIEPNERLNNLLNIEEWLLREAIVILTYHTVEEQRYHKSLKGVELSGFGMPDFRQLWIKREKEDQNDVFKCSIYIP</sequence>
<keyword evidence="5" id="KW-1185">Reference proteome</keyword>
<keyword evidence="1" id="KW-0238">DNA-binding</keyword>
<feature type="domain" description="Solute-binding protein family 5" evidence="2">
    <location>
        <begin position="176"/>
        <end position="320"/>
    </location>
</feature>
<dbReference type="RefSeq" id="WP_129078428.1">
    <property type="nucleotide sequence ID" value="NZ_QOUX01000037.1"/>
</dbReference>
<dbReference type="Pfam" id="PF00496">
    <property type="entry name" value="SBP_bac_5"/>
    <property type="match status" value="1"/>
</dbReference>
<evidence type="ECO:0000259" key="3">
    <source>
        <dbReference type="Pfam" id="PF12793"/>
    </source>
</evidence>
<comment type="caution">
    <text evidence="4">The sequence shown here is derived from an EMBL/GenBank/DDBJ whole genome shotgun (WGS) entry which is preliminary data.</text>
</comment>
<dbReference type="GO" id="GO:0003677">
    <property type="term" value="F:DNA binding"/>
    <property type="evidence" value="ECO:0007669"/>
    <property type="project" value="UniProtKB-KW"/>
</dbReference>
<dbReference type="PANTHER" id="PTHR30290">
    <property type="entry name" value="PERIPLASMIC BINDING COMPONENT OF ABC TRANSPORTER"/>
    <property type="match status" value="1"/>
</dbReference>
<dbReference type="EMBL" id="QOUX01000037">
    <property type="protein sequence ID" value="RXJ00738.1"/>
    <property type="molecule type" value="Genomic_DNA"/>
</dbReference>
<evidence type="ECO:0000313" key="5">
    <source>
        <dbReference type="Proteomes" id="UP000290649"/>
    </source>
</evidence>
<name>A0A4Q0VTI6_9BACI</name>
<evidence type="ECO:0000256" key="1">
    <source>
        <dbReference type="ARBA" id="ARBA00023125"/>
    </source>
</evidence>
<protein>
    <recommendedName>
        <fullName evidence="6">SgrR family transcriptional regulator</fullName>
    </recommendedName>
</protein>
<dbReference type="PANTHER" id="PTHR30290:SF72">
    <property type="entry name" value="HTH-TYPE TRANSCRIPTIONAL REGULATOR SGRR"/>
    <property type="match status" value="1"/>
</dbReference>
<dbReference type="OrthoDB" id="5894719at2"/>
<evidence type="ECO:0000259" key="2">
    <source>
        <dbReference type="Pfam" id="PF00496"/>
    </source>
</evidence>
<dbReference type="Proteomes" id="UP000290649">
    <property type="component" value="Unassembled WGS sequence"/>
</dbReference>
<dbReference type="InterPro" id="IPR000914">
    <property type="entry name" value="SBP_5_dom"/>
</dbReference>
<dbReference type="Gene3D" id="3.40.190.10">
    <property type="entry name" value="Periplasmic binding protein-like II"/>
    <property type="match status" value="2"/>
</dbReference>
<evidence type="ECO:0000313" key="4">
    <source>
        <dbReference type="EMBL" id="RXJ00738.1"/>
    </source>
</evidence>
<accession>A0A4Q0VTI6</accession>
<evidence type="ECO:0008006" key="6">
    <source>
        <dbReference type="Google" id="ProtNLM"/>
    </source>
</evidence>
<dbReference type="AlphaFoldDB" id="A0A4Q0VTI6"/>
<organism evidence="4 5">
    <name type="scientific">Anaerobacillus alkaliphilus</name>
    <dbReference type="NCBI Taxonomy" id="1548597"/>
    <lineage>
        <taxon>Bacteria</taxon>
        <taxon>Bacillati</taxon>
        <taxon>Bacillota</taxon>
        <taxon>Bacilli</taxon>
        <taxon>Bacillales</taxon>
        <taxon>Bacillaceae</taxon>
        <taxon>Anaerobacillus</taxon>
    </lineage>
</organism>
<dbReference type="Pfam" id="PF12793">
    <property type="entry name" value="SgrR_N"/>
    <property type="match status" value="1"/>
</dbReference>
<dbReference type="InterPro" id="IPR039424">
    <property type="entry name" value="SBP_5"/>
</dbReference>
<dbReference type="Gene3D" id="3.10.105.10">
    <property type="entry name" value="Dipeptide-binding Protein, Domain 3"/>
    <property type="match status" value="1"/>
</dbReference>
<reference evidence="4 5" key="1">
    <citation type="journal article" date="2019" name="Int. J. Syst. Evol. Microbiol.">
        <title>Anaerobacillus alkaliphilus sp. nov., a novel alkaliphilic and moderately halophilic bacterium.</title>
        <authorList>
            <person name="Borsodi A.K."/>
            <person name="Aszalos J.M."/>
            <person name="Bihari P."/>
            <person name="Nagy I."/>
            <person name="Schumann P."/>
            <person name="Sproer C."/>
            <person name="Kovacs A.L."/>
            <person name="Boka K."/>
            <person name="Dobosy P."/>
            <person name="Ovari M."/>
            <person name="Szili-Kovacs T."/>
            <person name="Toth E."/>
        </authorList>
    </citation>
    <scope>NUCLEOTIDE SEQUENCE [LARGE SCALE GENOMIC DNA]</scope>
    <source>
        <strain evidence="4 5">B16-10</strain>
    </source>
</reference>